<dbReference type="EMBL" id="JMCB01000006">
    <property type="protein sequence ID" value="KFE68070.1"/>
    <property type="molecule type" value="Genomic_DNA"/>
</dbReference>
<dbReference type="STRING" id="394096.DB31_7307"/>
<dbReference type="Proteomes" id="UP000028725">
    <property type="component" value="Unassembled WGS sequence"/>
</dbReference>
<protein>
    <submittedName>
        <fullName evidence="2">Outer membrane protein</fullName>
    </submittedName>
</protein>
<dbReference type="PROSITE" id="PS51257">
    <property type="entry name" value="PROKAR_LIPOPROTEIN"/>
    <property type="match status" value="1"/>
</dbReference>
<dbReference type="AlphaFoldDB" id="A0A085WK57"/>
<evidence type="ECO:0000313" key="3">
    <source>
        <dbReference type="Proteomes" id="UP000028725"/>
    </source>
</evidence>
<feature type="signal peptide" evidence="1">
    <location>
        <begin position="1"/>
        <end position="28"/>
    </location>
</feature>
<evidence type="ECO:0000313" key="2">
    <source>
        <dbReference type="EMBL" id="KFE68070.1"/>
    </source>
</evidence>
<comment type="caution">
    <text evidence="2">The sequence shown here is derived from an EMBL/GenBank/DDBJ whole genome shotgun (WGS) entry which is preliminary data.</text>
</comment>
<evidence type="ECO:0000256" key="1">
    <source>
        <dbReference type="SAM" id="SignalP"/>
    </source>
</evidence>
<keyword evidence="1" id="KW-0732">Signal</keyword>
<dbReference type="RefSeq" id="WP_044188530.1">
    <property type="nucleotide sequence ID" value="NZ_JMCB01000006.1"/>
</dbReference>
<name>A0A085WK57_9BACT</name>
<keyword evidence="3" id="KW-1185">Reference proteome</keyword>
<accession>A0A085WK57</accession>
<organism evidence="2 3">
    <name type="scientific">Hyalangium minutum</name>
    <dbReference type="NCBI Taxonomy" id="394096"/>
    <lineage>
        <taxon>Bacteria</taxon>
        <taxon>Pseudomonadati</taxon>
        <taxon>Myxococcota</taxon>
        <taxon>Myxococcia</taxon>
        <taxon>Myxococcales</taxon>
        <taxon>Cystobacterineae</taxon>
        <taxon>Archangiaceae</taxon>
        <taxon>Hyalangium</taxon>
    </lineage>
</organism>
<reference evidence="2 3" key="1">
    <citation type="submission" date="2014-04" db="EMBL/GenBank/DDBJ databases">
        <title>Genome assembly of Hyalangium minutum DSM 14724.</title>
        <authorList>
            <person name="Sharma G."/>
            <person name="Subramanian S."/>
        </authorList>
    </citation>
    <scope>NUCLEOTIDE SEQUENCE [LARGE SCALE GENOMIC DNA]</scope>
    <source>
        <strain evidence="2 3">DSM 14724</strain>
    </source>
</reference>
<gene>
    <name evidence="2" type="ORF">DB31_7307</name>
</gene>
<feature type="chain" id="PRO_5001799821" evidence="1">
    <location>
        <begin position="29"/>
        <end position="282"/>
    </location>
</feature>
<proteinExistence type="predicted"/>
<sequence>MRHLFAVRSFLSALACALLCSCVTSRGAAPEEEDEGALGSFLDSGASGLVCDGTRLVGATSFSQTCLPTGKSPGPTVSGLEPLSAPLRECVLTSLPVETGGGTSPECLKGAAQVLQGRLRQLGWLEAEVLPATGRPDVSEAQLQAQLRSRYRVGVMRVEHSEEPGVVDPEKILVKARAAVPEGSWYTSGALAEIHARVFQMKKFRSVWVYGGEPDYRNKIIPVIIDVWEKPQKPRKVKMARPERPRPRDNCPRRDAICLNGQDCSYDTEHRCTVCFCRPTFR</sequence>